<evidence type="ECO:0000256" key="1">
    <source>
        <dbReference type="SAM" id="Coils"/>
    </source>
</evidence>
<name>A0A9N9BBZ6_9GLOM</name>
<dbReference type="OrthoDB" id="2458041at2759"/>
<organism evidence="2 4">
    <name type="scientific">Ambispora gerdemannii</name>
    <dbReference type="NCBI Taxonomy" id="144530"/>
    <lineage>
        <taxon>Eukaryota</taxon>
        <taxon>Fungi</taxon>
        <taxon>Fungi incertae sedis</taxon>
        <taxon>Mucoromycota</taxon>
        <taxon>Glomeromycotina</taxon>
        <taxon>Glomeromycetes</taxon>
        <taxon>Archaeosporales</taxon>
        <taxon>Ambisporaceae</taxon>
        <taxon>Ambispora</taxon>
    </lineage>
</organism>
<evidence type="ECO:0000313" key="3">
    <source>
        <dbReference type="EMBL" id="CAG8558624.1"/>
    </source>
</evidence>
<reference evidence="2" key="1">
    <citation type="submission" date="2021-06" db="EMBL/GenBank/DDBJ databases">
        <authorList>
            <person name="Kallberg Y."/>
            <person name="Tangrot J."/>
            <person name="Rosling A."/>
        </authorList>
    </citation>
    <scope>NUCLEOTIDE SEQUENCE</scope>
    <source>
        <strain evidence="2">MT106</strain>
    </source>
</reference>
<comment type="caution">
    <text evidence="2">The sequence shown here is derived from an EMBL/GenBank/DDBJ whole genome shotgun (WGS) entry which is preliminary data.</text>
</comment>
<evidence type="ECO:0000313" key="2">
    <source>
        <dbReference type="EMBL" id="CAG8558484.1"/>
    </source>
</evidence>
<protein>
    <submittedName>
        <fullName evidence="2">5060_t:CDS:1</fullName>
    </submittedName>
    <submittedName>
        <fullName evidence="3">5067_t:CDS:1</fullName>
    </submittedName>
</protein>
<dbReference type="EMBL" id="CAJVPL010001201">
    <property type="protein sequence ID" value="CAG8558484.1"/>
    <property type="molecule type" value="Genomic_DNA"/>
</dbReference>
<proteinExistence type="predicted"/>
<gene>
    <name evidence="2" type="ORF">AGERDE_LOCUS7032</name>
    <name evidence="3" type="ORF">AGERDE_LOCUS7039</name>
</gene>
<dbReference type="EMBL" id="CAJVPL010001201">
    <property type="protein sequence ID" value="CAG8558624.1"/>
    <property type="molecule type" value="Genomic_DNA"/>
</dbReference>
<feature type="coiled-coil region" evidence="1">
    <location>
        <begin position="65"/>
        <end position="92"/>
    </location>
</feature>
<evidence type="ECO:0000313" key="4">
    <source>
        <dbReference type="Proteomes" id="UP000789831"/>
    </source>
</evidence>
<keyword evidence="4" id="KW-1185">Reference proteome</keyword>
<dbReference type="Proteomes" id="UP000789831">
    <property type="component" value="Unassembled WGS sequence"/>
</dbReference>
<dbReference type="AlphaFoldDB" id="A0A9N9BBZ6"/>
<keyword evidence="1" id="KW-0175">Coiled coil</keyword>
<accession>A0A9N9BBZ6</accession>
<sequence length="181" mass="21121">MAVVIKPHRLKLNLLPSLGLNPLSVAKFFYERGIETNSTMQDLLYLSYLEGTYQGLFDKYPNIINKQVSQHLENIYQQYKKHEERKRELTFAEKAKDRAWKITQLVPKTFFDFSEMIIGCLHQDGFTNTVKRNQFKAILAELLTALELFSTHDFEEKAAEIDNCHQVKAEYMKTRIGELLG</sequence>